<sequence length="216" mass="24171">MATPDIVDEHFVAAFVHAVEVMLARFERYVLLSASHFTFAFTCPYQPIYLSSLHSNVKPQDQANTPHRRIDTVIRLIDTDIQTNGIPPPYLYAYPLPPQTPSKPPTYTNPPLPCRAYSGPYVRLGSFLSPESVGAFQDVAEDLVNAHWWYAQRAQRAVPLDWGESETDAVFVPLSAAWAALAERLENARAVVEECLFVVRRIGWEGFGVVVVPRTG</sequence>
<name>A0A6A6AYG7_9PEZI</name>
<dbReference type="GeneID" id="54302928"/>
<dbReference type="AlphaFoldDB" id="A0A6A6AYG7"/>
<proteinExistence type="predicted"/>
<dbReference type="RefSeq" id="XP_033392016.1">
    <property type="nucleotide sequence ID" value="XM_033545421.1"/>
</dbReference>
<dbReference type="Proteomes" id="UP000799438">
    <property type="component" value="Unassembled WGS sequence"/>
</dbReference>
<evidence type="ECO:0000313" key="1">
    <source>
        <dbReference type="EMBL" id="KAF2136298.1"/>
    </source>
</evidence>
<protein>
    <submittedName>
        <fullName evidence="1">Uncharacterized protein</fullName>
    </submittedName>
</protein>
<organism evidence="1 2">
    <name type="scientific">Aplosporella prunicola CBS 121167</name>
    <dbReference type="NCBI Taxonomy" id="1176127"/>
    <lineage>
        <taxon>Eukaryota</taxon>
        <taxon>Fungi</taxon>
        <taxon>Dikarya</taxon>
        <taxon>Ascomycota</taxon>
        <taxon>Pezizomycotina</taxon>
        <taxon>Dothideomycetes</taxon>
        <taxon>Dothideomycetes incertae sedis</taxon>
        <taxon>Botryosphaeriales</taxon>
        <taxon>Aplosporellaceae</taxon>
        <taxon>Aplosporella</taxon>
    </lineage>
</organism>
<evidence type="ECO:0000313" key="2">
    <source>
        <dbReference type="Proteomes" id="UP000799438"/>
    </source>
</evidence>
<accession>A0A6A6AYG7</accession>
<reference evidence="1" key="1">
    <citation type="journal article" date="2020" name="Stud. Mycol.">
        <title>101 Dothideomycetes genomes: a test case for predicting lifestyles and emergence of pathogens.</title>
        <authorList>
            <person name="Haridas S."/>
            <person name="Albert R."/>
            <person name="Binder M."/>
            <person name="Bloem J."/>
            <person name="Labutti K."/>
            <person name="Salamov A."/>
            <person name="Andreopoulos B."/>
            <person name="Baker S."/>
            <person name="Barry K."/>
            <person name="Bills G."/>
            <person name="Bluhm B."/>
            <person name="Cannon C."/>
            <person name="Castanera R."/>
            <person name="Culley D."/>
            <person name="Daum C."/>
            <person name="Ezra D."/>
            <person name="Gonzalez J."/>
            <person name="Henrissat B."/>
            <person name="Kuo A."/>
            <person name="Liang C."/>
            <person name="Lipzen A."/>
            <person name="Lutzoni F."/>
            <person name="Magnuson J."/>
            <person name="Mondo S."/>
            <person name="Nolan M."/>
            <person name="Ohm R."/>
            <person name="Pangilinan J."/>
            <person name="Park H.-J."/>
            <person name="Ramirez L."/>
            <person name="Alfaro M."/>
            <person name="Sun H."/>
            <person name="Tritt A."/>
            <person name="Yoshinaga Y."/>
            <person name="Zwiers L.-H."/>
            <person name="Turgeon B."/>
            <person name="Goodwin S."/>
            <person name="Spatafora J."/>
            <person name="Crous P."/>
            <person name="Grigoriev I."/>
        </authorList>
    </citation>
    <scope>NUCLEOTIDE SEQUENCE</scope>
    <source>
        <strain evidence="1">CBS 121167</strain>
    </source>
</reference>
<keyword evidence="2" id="KW-1185">Reference proteome</keyword>
<gene>
    <name evidence="1" type="ORF">K452DRAFT_344127</name>
</gene>
<dbReference type="EMBL" id="ML995526">
    <property type="protein sequence ID" value="KAF2136298.1"/>
    <property type="molecule type" value="Genomic_DNA"/>
</dbReference>